<dbReference type="SUPFAM" id="SSF51735">
    <property type="entry name" value="NAD(P)-binding Rossmann-fold domains"/>
    <property type="match status" value="1"/>
</dbReference>
<comment type="caution">
    <text evidence="14">The sequence shown here is derived from an EMBL/GenBank/DDBJ whole genome shotgun (WGS) entry which is preliminary data.</text>
</comment>
<feature type="domain" description="Ketopantoate reductase N-terminal" evidence="12">
    <location>
        <begin position="3"/>
        <end position="148"/>
    </location>
</feature>
<accession>A0A8J3AH91</accession>
<dbReference type="InterPro" id="IPR036291">
    <property type="entry name" value="NAD(P)-bd_dom_sf"/>
</dbReference>
<evidence type="ECO:0000313" key="14">
    <source>
        <dbReference type="EMBL" id="GGI14442.1"/>
    </source>
</evidence>
<dbReference type="Gene3D" id="1.10.1040.10">
    <property type="entry name" value="N-(1-d-carboxylethyl)-l-norvaline Dehydrogenase, domain 2"/>
    <property type="match status" value="1"/>
</dbReference>
<dbReference type="EMBL" id="BMHB01000001">
    <property type="protein sequence ID" value="GGI14442.1"/>
    <property type="molecule type" value="Genomic_DNA"/>
</dbReference>
<dbReference type="GO" id="GO:0050661">
    <property type="term" value="F:NADP binding"/>
    <property type="evidence" value="ECO:0007669"/>
    <property type="project" value="TreeGrafter"/>
</dbReference>
<dbReference type="Gene3D" id="3.40.50.720">
    <property type="entry name" value="NAD(P)-binding Rossmann-like Domain"/>
    <property type="match status" value="1"/>
</dbReference>
<dbReference type="PANTHER" id="PTHR43765:SF2">
    <property type="entry name" value="2-DEHYDROPANTOATE 2-REDUCTASE"/>
    <property type="match status" value="1"/>
</dbReference>
<feature type="domain" description="Ketopantoate reductase C-terminal" evidence="13">
    <location>
        <begin position="173"/>
        <end position="291"/>
    </location>
</feature>
<evidence type="ECO:0000256" key="3">
    <source>
        <dbReference type="ARBA" id="ARBA00007870"/>
    </source>
</evidence>
<evidence type="ECO:0000259" key="13">
    <source>
        <dbReference type="Pfam" id="PF08546"/>
    </source>
</evidence>
<dbReference type="SUPFAM" id="SSF48179">
    <property type="entry name" value="6-phosphogluconate dehydrogenase C-terminal domain-like"/>
    <property type="match status" value="1"/>
</dbReference>
<dbReference type="InterPro" id="IPR003710">
    <property type="entry name" value="ApbA"/>
</dbReference>
<dbReference type="Proteomes" id="UP000626244">
    <property type="component" value="Unassembled WGS sequence"/>
</dbReference>
<dbReference type="OrthoDB" id="9800163at2"/>
<proteinExistence type="inferred from homology"/>
<dbReference type="Pfam" id="PF08546">
    <property type="entry name" value="ApbA_C"/>
    <property type="match status" value="1"/>
</dbReference>
<dbReference type="GO" id="GO:0005737">
    <property type="term" value="C:cytoplasm"/>
    <property type="evidence" value="ECO:0007669"/>
    <property type="project" value="TreeGrafter"/>
</dbReference>
<evidence type="ECO:0000256" key="4">
    <source>
        <dbReference type="ARBA" id="ARBA00013014"/>
    </source>
</evidence>
<evidence type="ECO:0000256" key="9">
    <source>
        <dbReference type="ARBA" id="ARBA00032024"/>
    </source>
</evidence>
<reference evidence="15" key="1">
    <citation type="journal article" date="2019" name="Int. J. Syst. Evol. Microbiol.">
        <title>The Global Catalogue of Microorganisms (GCM) 10K type strain sequencing project: providing services to taxonomists for standard genome sequencing and annotation.</title>
        <authorList>
            <consortium name="The Broad Institute Genomics Platform"/>
            <consortium name="The Broad Institute Genome Sequencing Center for Infectious Disease"/>
            <person name="Wu L."/>
            <person name="Ma J."/>
        </authorList>
    </citation>
    <scope>NUCLEOTIDE SEQUENCE [LARGE SCALE GENOMIC DNA]</scope>
    <source>
        <strain evidence="15">CGMCC 1.14993</strain>
    </source>
</reference>
<evidence type="ECO:0000256" key="6">
    <source>
        <dbReference type="ARBA" id="ARBA00022655"/>
    </source>
</evidence>
<gene>
    <name evidence="14" type="ORF">GCM10007380_22960</name>
</gene>
<evidence type="ECO:0000259" key="12">
    <source>
        <dbReference type="Pfam" id="PF02558"/>
    </source>
</evidence>
<protein>
    <recommendedName>
        <fullName evidence="5 11">2-dehydropantoate 2-reductase</fullName>
        <ecNumber evidence="4 11">1.1.1.169</ecNumber>
    </recommendedName>
    <alternativeName>
        <fullName evidence="9 11">Ketopantoate reductase</fullName>
    </alternativeName>
</protein>
<keyword evidence="7 11" id="KW-0521">NADP</keyword>
<name>A0A8J3AH91_9BACI</name>
<evidence type="ECO:0000313" key="15">
    <source>
        <dbReference type="Proteomes" id="UP000626244"/>
    </source>
</evidence>
<dbReference type="InterPro" id="IPR008927">
    <property type="entry name" value="6-PGluconate_DH-like_C_sf"/>
</dbReference>
<evidence type="ECO:0000256" key="2">
    <source>
        <dbReference type="ARBA" id="ARBA00004994"/>
    </source>
</evidence>
<dbReference type="PANTHER" id="PTHR43765">
    <property type="entry name" value="2-DEHYDROPANTOATE 2-REDUCTASE-RELATED"/>
    <property type="match status" value="1"/>
</dbReference>
<dbReference type="InterPro" id="IPR050838">
    <property type="entry name" value="Ketopantoate_reductase"/>
</dbReference>
<dbReference type="GO" id="GO:0008677">
    <property type="term" value="F:2-dehydropantoate 2-reductase activity"/>
    <property type="evidence" value="ECO:0007669"/>
    <property type="project" value="UniProtKB-EC"/>
</dbReference>
<dbReference type="Pfam" id="PF02558">
    <property type="entry name" value="ApbA"/>
    <property type="match status" value="1"/>
</dbReference>
<comment type="pathway">
    <text evidence="2 11">Cofactor biosynthesis; (R)-pantothenate biosynthesis; (R)-pantoate from 3-methyl-2-oxobutanoate: step 2/2.</text>
</comment>
<keyword evidence="15" id="KW-1185">Reference proteome</keyword>
<dbReference type="NCBIfam" id="TIGR00745">
    <property type="entry name" value="apbA_panE"/>
    <property type="match status" value="1"/>
</dbReference>
<evidence type="ECO:0000256" key="8">
    <source>
        <dbReference type="ARBA" id="ARBA00023002"/>
    </source>
</evidence>
<sequence length="295" mass="33631">MKIGIIGGGAIGLLVASYFHQQKHEIMLYTRTDEQATIINESGILLSLNENISQMCINAKKLSSHIDHCDILIICVKQYHLEKIKSIINNFKGDTILFLQNGMSHIEYVKKLSINNCFIGIVEHGALKMSMNEIKHTGLGTIKIGRLKGNQEALEKVLSLHTEGFSLQFENNWLYILHQKCLVNCTINPLTAILNIRNGELITNDYFKQISKLLFNEVARVLQLNEEVEWQKVIEICEKTSMNYSSMNRDLYFGRETEIESMLGYVKNLAIQKKINVPTIELVYNVIKGLEKKKG</sequence>
<comment type="similarity">
    <text evidence="3 11">Belongs to the ketopantoate reductase family.</text>
</comment>
<dbReference type="InterPro" id="IPR013752">
    <property type="entry name" value="KPA_reductase"/>
</dbReference>
<dbReference type="InterPro" id="IPR013332">
    <property type="entry name" value="KPR_N"/>
</dbReference>
<dbReference type="InterPro" id="IPR013328">
    <property type="entry name" value="6PGD_dom2"/>
</dbReference>
<evidence type="ECO:0000256" key="11">
    <source>
        <dbReference type="RuleBase" id="RU362068"/>
    </source>
</evidence>
<dbReference type="AlphaFoldDB" id="A0A8J3AH91"/>
<evidence type="ECO:0000256" key="5">
    <source>
        <dbReference type="ARBA" id="ARBA00019465"/>
    </source>
</evidence>
<keyword evidence="6 11" id="KW-0566">Pantothenate biosynthesis</keyword>
<comment type="catalytic activity">
    <reaction evidence="10 11">
        <text>(R)-pantoate + NADP(+) = 2-dehydropantoate + NADPH + H(+)</text>
        <dbReference type="Rhea" id="RHEA:16233"/>
        <dbReference type="ChEBI" id="CHEBI:11561"/>
        <dbReference type="ChEBI" id="CHEBI:15378"/>
        <dbReference type="ChEBI" id="CHEBI:15980"/>
        <dbReference type="ChEBI" id="CHEBI:57783"/>
        <dbReference type="ChEBI" id="CHEBI:58349"/>
        <dbReference type="EC" id="1.1.1.169"/>
    </reaction>
</comment>
<dbReference type="EC" id="1.1.1.169" evidence="4 11"/>
<dbReference type="RefSeq" id="WP_158093263.1">
    <property type="nucleotide sequence ID" value="NZ_BMHB01000001.1"/>
</dbReference>
<dbReference type="GO" id="GO:0015940">
    <property type="term" value="P:pantothenate biosynthetic process"/>
    <property type="evidence" value="ECO:0007669"/>
    <property type="project" value="UniProtKB-UniPathway"/>
</dbReference>
<evidence type="ECO:0000256" key="7">
    <source>
        <dbReference type="ARBA" id="ARBA00022857"/>
    </source>
</evidence>
<organism evidence="14 15">
    <name type="scientific">Gottfriedia solisilvae</name>
    <dbReference type="NCBI Taxonomy" id="1516104"/>
    <lineage>
        <taxon>Bacteria</taxon>
        <taxon>Bacillati</taxon>
        <taxon>Bacillota</taxon>
        <taxon>Bacilli</taxon>
        <taxon>Bacillales</taxon>
        <taxon>Bacillaceae</taxon>
        <taxon>Gottfriedia</taxon>
    </lineage>
</organism>
<evidence type="ECO:0000256" key="10">
    <source>
        <dbReference type="ARBA" id="ARBA00048793"/>
    </source>
</evidence>
<comment type="function">
    <text evidence="1 11">Catalyzes the NADPH-dependent reduction of ketopantoate into pantoic acid.</text>
</comment>
<dbReference type="UniPathway" id="UPA00028">
    <property type="reaction ID" value="UER00004"/>
</dbReference>
<keyword evidence="8 11" id="KW-0560">Oxidoreductase</keyword>
<evidence type="ECO:0000256" key="1">
    <source>
        <dbReference type="ARBA" id="ARBA00002919"/>
    </source>
</evidence>